<keyword evidence="1" id="KW-1133">Transmembrane helix</keyword>
<keyword evidence="1" id="KW-0472">Membrane</keyword>
<gene>
    <name evidence="2" type="ORF">GOQ27_10400</name>
</gene>
<keyword evidence="3" id="KW-1185">Reference proteome</keyword>
<reference evidence="2" key="1">
    <citation type="submission" date="2019-12" db="EMBL/GenBank/DDBJ databases">
        <title>Clostridiaceae gen. nov. sp. nov., isolated from sediment in Xinjiang, China.</title>
        <authorList>
            <person name="Zhang R."/>
        </authorList>
    </citation>
    <scope>NUCLEOTIDE SEQUENCE</scope>
    <source>
        <strain evidence="2">D2Q-11</strain>
    </source>
</reference>
<dbReference type="Pfam" id="PF07009">
    <property type="entry name" value="NusG_II"/>
    <property type="match status" value="1"/>
</dbReference>
<evidence type="ECO:0000313" key="2">
    <source>
        <dbReference type="EMBL" id="MBS4538877.1"/>
    </source>
</evidence>
<protein>
    <submittedName>
        <fullName evidence="2">NusG domain II-containing protein</fullName>
    </submittedName>
</protein>
<accession>A0A942V2P5</accession>
<feature type="transmembrane region" description="Helical" evidence="1">
    <location>
        <begin position="6"/>
        <end position="25"/>
    </location>
</feature>
<dbReference type="RefSeq" id="WP_203366803.1">
    <property type="nucleotide sequence ID" value="NZ_WSFT01000039.1"/>
</dbReference>
<comment type="caution">
    <text evidence="2">The sequence shown here is derived from an EMBL/GenBank/DDBJ whole genome shotgun (WGS) entry which is preliminary data.</text>
</comment>
<dbReference type="AlphaFoldDB" id="A0A942V2P5"/>
<evidence type="ECO:0000256" key="1">
    <source>
        <dbReference type="SAM" id="Phobius"/>
    </source>
</evidence>
<name>A0A942V2P5_9FIRM</name>
<dbReference type="EMBL" id="WSFT01000039">
    <property type="protein sequence ID" value="MBS4538877.1"/>
    <property type="molecule type" value="Genomic_DNA"/>
</dbReference>
<dbReference type="Proteomes" id="UP000724672">
    <property type="component" value="Unassembled WGS sequence"/>
</dbReference>
<dbReference type="CDD" id="cd09911">
    <property type="entry name" value="Lin0431_like"/>
    <property type="match status" value="1"/>
</dbReference>
<proteinExistence type="predicted"/>
<dbReference type="Gene3D" id="2.60.320.10">
    <property type="entry name" value="N-utilization substance G protein NusG, insert domain"/>
    <property type="match status" value="1"/>
</dbReference>
<evidence type="ECO:0000313" key="3">
    <source>
        <dbReference type="Proteomes" id="UP000724672"/>
    </source>
</evidence>
<keyword evidence="1" id="KW-0812">Transmembrane</keyword>
<dbReference type="InterPro" id="IPR038690">
    <property type="entry name" value="NusG_2_sf"/>
</dbReference>
<sequence>MKKLDGIIIIVVLLVSLLGFLYLQYGRDNDFNNKKAEIYIDGELYNSYELTEDIDEEVVINTELGTNIIKLYNNGVNIIDADCPDKYCVSDGFINEPGEMLVCLPNKVVVEIKGEKESTIDDTSY</sequence>
<organism evidence="2 3">
    <name type="scientific">Anaeromonas frigoriresistens</name>
    <dbReference type="NCBI Taxonomy" id="2683708"/>
    <lineage>
        <taxon>Bacteria</taxon>
        <taxon>Bacillati</taxon>
        <taxon>Bacillota</taxon>
        <taxon>Tissierellia</taxon>
        <taxon>Tissierellales</taxon>
        <taxon>Thermohalobacteraceae</taxon>
        <taxon>Anaeromonas</taxon>
    </lineage>
</organism>